<dbReference type="GO" id="GO:0016020">
    <property type="term" value="C:membrane"/>
    <property type="evidence" value="ECO:0007669"/>
    <property type="project" value="GOC"/>
</dbReference>
<dbReference type="InterPro" id="IPR011499">
    <property type="entry name" value="Lipid_A_biosynth_N"/>
</dbReference>
<reference evidence="3 4" key="1">
    <citation type="submission" date="2017-08" db="EMBL/GenBank/DDBJ databases">
        <title>Draft Genome Sequence of Loktanella cinnabarina Strain XM1, Isolated from Coastal Surface Water.</title>
        <authorList>
            <person name="Ma R."/>
            <person name="Wang J."/>
            <person name="Wang Q."/>
            <person name="Ma Z."/>
            <person name="Li J."/>
            <person name="Chen L."/>
        </authorList>
    </citation>
    <scope>NUCLEOTIDE SEQUENCE [LARGE SCALE GENOMIC DNA]</scope>
    <source>
        <strain evidence="3 4">XM1</strain>
    </source>
</reference>
<keyword evidence="1" id="KW-0472">Membrane</keyword>
<dbReference type="EMBL" id="NQWH01000003">
    <property type="protein sequence ID" value="PHP29073.1"/>
    <property type="molecule type" value="Genomic_DNA"/>
</dbReference>
<evidence type="ECO:0000256" key="1">
    <source>
        <dbReference type="SAM" id="Phobius"/>
    </source>
</evidence>
<feature type="domain" description="Lipid A biosynthesis N-terminal" evidence="2">
    <location>
        <begin position="21"/>
        <end position="92"/>
    </location>
</feature>
<dbReference type="Proteomes" id="UP000221860">
    <property type="component" value="Unassembled WGS sequence"/>
</dbReference>
<dbReference type="OrthoDB" id="9793186at2"/>
<dbReference type="GO" id="GO:0009245">
    <property type="term" value="P:lipid A biosynthetic process"/>
    <property type="evidence" value="ECO:0007669"/>
    <property type="project" value="InterPro"/>
</dbReference>
<dbReference type="PIRSF" id="PIRSF028440">
    <property type="entry name" value="UCP_LAB_N"/>
    <property type="match status" value="1"/>
</dbReference>
<dbReference type="AlphaFoldDB" id="A0A2G1MJZ8"/>
<dbReference type="GO" id="GO:0008915">
    <property type="term" value="F:lipid-A-disaccharide synthase activity"/>
    <property type="evidence" value="ECO:0007669"/>
    <property type="project" value="InterPro"/>
</dbReference>
<evidence type="ECO:0000313" key="4">
    <source>
        <dbReference type="Proteomes" id="UP000221860"/>
    </source>
</evidence>
<keyword evidence="1" id="KW-1133">Transmembrane helix</keyword>
<name>A0A2G1MJZ8_9RHOB</name>
<dbReference type="InterPro" id="IPR014546">
    <property type="entry name" value="UCP028440_lipidA_biosyn"/>
</dbReference>
<comment type="caution">
    <text evidence="3">The sequence shown here is derived from an EMBL/GenBank/DDBJ whole genome shotgun (WGS) entry which is preliminary data.</text>
</comment>
<gene>
    <name evidence="3" type="ORF">CJ301_00880</name>
</gene>
<organism evidence="3 4">
    <name type="scientific">Limimaricola cinnabarinus</name>
    <dbReference type="NCBI Taxonomy" id="1125964"/>
    <lineage>
        <taxon>Bacteria</taxon>
        <taxon>Pseudomonadati</taxon>
        <taxon>Pseudomonadota</taxon>
        <taxon>Alphaproteobacteria</taxon>
        <taxon>Rhodobacterales</taxon>
        <taxon>Paracoccaceae</taxon>
        <taxon>Limimaricola</taxon>
    </lineage>
</organism>
<accession>A0A2G1MJZ8</accession>
<evidence type="ECO:0000313" key="3">
    <source>
        <dbReference type="EMBL" id="PHP29073.1"/>
    </source>
</evidence>
<feature type="transmembrane region" description="Helical" evidence="1">
    <location>
        <begin position="51"/>
        <end position="69"/>
    </location>
</feature>
<dbReference type="Pfam" id="PF07578">
    <property type="entry name" value="LAB_N"/>
    <property type="match status" value="1"/>
</dbReference>
<evidence type="ECO:0000259" key="2">
    <source>
        <dbReference type="SMART" id="SM01259"/>
    </source>
</evidence>
<keyword evidence="4" id="KW-1185">Reference proteome</keyword>
<feature type="transmembrane region" description="Helical" evidence="1">
    <location>
        <begin position="16"/>
        <end position="39"/>
    </location>
</feature>
<dbReference type="SMART" id="SM01259">
    <property type="entry name" value="LAB_N"/>
    <property type="match status" value="1"/>
</dbReference>
<protein>
    <submittedName>
        <fullName evidence="3">Lipid A biosynthesis</fullName>
    </submittedName>
</protein>
<sequence>MSLFTDWFAETGWVELTWLGIGFLAQALFSARFLIQWIASERVRKSIVPEAFWYFSAGGGAMLLAYAIYRRDPVFILGQAFGLMVYARNIYFIWNERQSESRAEP</sequence>
<dbReference type="RefSeq" id="WP_099273273.1">
    <property type="nucleotide sequence ID" value="NZ_CANMUC010000019.1"/>
</dbReference>
<feature type="transmembrane region" description="Helical" evidence="1">
    <location>
        <begin position="75"/>
        <end position="94"/>
    </location>
</feature>
<keyword evidence="1" id="KW-0812">Transmembrane</keyword>
<proteinExistence type="predicted"/>